<feature type="transmembrane region" description="Helical" evidence="1">
    <location>
        <begin position="124"/>
        <end position="144"/>
    </location>
</feature>
<protein>
    <submittedName>
        <fullName evidence="2">Uncharacterized protein</fullName>
    </submittedName>
</protein>
<evidence type="ECO:0000313" key="2">
    <source>
        <dbReference type="EMBL" id="OIJ64381.1"/>
    </source>
</evidence>
<dbReference type="EMBL" id="LAVA02000083">
    <property type="protein sequence ID" value="OIJ64381.1"/>
    <property type="molecule type" value="Genomic_DNA"/>
</dbReference>
<dbReference type="AlphaFoldDB" id="A0A1J4NT27"/>
<keyword evidence="1" id="KW-0472">Membrane</keyword>
<reference evidence="2" key="1">
    <citation type="submission" date="2016-10" db="EMBL/GenBank/DDBJ databases">
        <title>Genome sequence of Streptomyces mangrovisoli MUSC 149.</title>
        <authorList>
            <person name="Lee L.-H."/>
            <person name="Ser H.-L."/>
        </authorList>
    </citation>
    <scope>NUCLEOTIDE SEQUENCE [LARGE SCALE GENOMIC DNA]</scope>
    <source>
        <strain evidence="2">MUSC 149</strain>
    </source>
</reference>
<feature type="transmembrane region" description="Helical" evidence="1">
    <location>
        <begin position="42"/>
        <end position="66"/>
    </location>
</feature>
<keyword evidence="1" id="KW-0812">Transmembrane</keyword>
<sequence length="156" mass="16189">MLLLLFIPAGVVLTCFFIGYGLGSIGRVGVRAADRRMWLRTAGALLGAVAVALYTWGLLCVAGAVLDAEDGGTDSSPLRPCRTPGQSERALTVVDYSVAYVPLRFVCETDDGGSYTADSVPPHLNPAVLGAGLAAAGCALAAAWDQERHAGRRPSV</sequence>
<organism evidence="2 3">
    <name type="scientific">Streptomyces mangrovisoli</name>
    <dbReference type="NCBI Taxonomy" id="1428628"/>
    <lineage>
        <taxon>Bacteria</taxon>
        <taxon>Bacillati</taxon>
        <taxon>Actinomycetota</taxon>
        <taxon>Actinomycetes</taxon>
        <taxon>Kitasatosporales</taxon>
        <taxon>Streptomycetaceae</taxon>
        <taxon>Streptomyces</taxon>
    </lineage>
</organism>
<evidence type="ECO:0000256" key="1">
    <source>
        <dbReference type="SAM" id="Phobius"/>
    </source>
</evidence>
<name>A0A1J4NT27_9ACTN</name>
<gene>
    <name evidence="2" type="ORF">WN71_029500</name>
</gene>
<keyword evidence="3" id="KW-1185">Reference proteome</keyword>
<dbReference type="OrthoDB" id="3483677at2"/>
<feature type="transmembrane region" description="Helical" evidence="1">
    <location>
        <begin position="6"/>
        <end position="30"/>
    </location>
</feature>
<comment type="caution">
    <text evidence="2">The sequence shown here is derived from an EMBL/GenBank/DDBJ whole genome shotgun (WGS) entry which is preliminary data.</text>
</comment>
<accession>A0A1J4NT27</accession>
<proteinExistence type="predicted"/>
<evidence type="ECO:0000313" key="3">
    <source>
        <dbReference type="Proteomes" id="UP000034196"/>
    </source>
</evidence>
<keyword evidence="1" id="KW-1133">Transmembrane helix</keyword>
<dbReference type="Proteomes" id="UP000034196">
    <property type="component" value="Unassembled WGS sequence"/>
</dbReference>